<dbReference type="AlphaFoldDB" id="A0A5N6KSB0"/>
<organism evidence="1 2">
    <name type="scientific">Carpinus fangiana</name>
    <dbReference type="NCBI Taxonomy" id="176857"/>
    <lineage>
        <taxon>Eukaryota</taxon>
        <taxon>Viridiplantae</taxon>
        <taxon>Streptophyta</taxon>
        <taxon>Embryophyta</taxon>
        <taxon>Tracheophyta</taxon>
        <taxon>Spermatophyta</taxon>
        <taxon>Magnoliopsida</taxon>
        <taxon>eudicotyledons</taxon>
        <taxon>Gunneridae</taxon>
        <taxon>Pentapetalae</taxon>
        <taxon>rosids</taxon>
        <taxon>fabids</taxon>
        <taxon>Fagales</taxon>
        <taxon>Betulaceae</taxon>
        <taxon>Carpinus</taxon>
    </lineage>
</organism>
<dbReference type="Proteomes" id="UP000327013">
    <property type="component" value="Unassembled WGS sequence"/>
</dbReference>
<proteinExistence type="predicted"/>
<accession>A0A5N6KSB0</accession>
<reference evidence="1 2" key="1">
    <citation type="submission" date="2019-06" db="EMBL/GenBank/DDBJ databases">
        <title>A chromosomal-level reference genome of Carpinus fangiana (Coryloideae, Betulaceae).</title>
        <authorList>
            <person name="Yang X."/>
            <person name="Wang Z."/>
            <person name="Zhang L."/>
            <person name="Hao G."/>
            <person name="Liu J."/>
            <person name="Yang Y."/>
        </authorList>
    </citation>
    <scope>NUCLEOTIDE SEQUENCE [LARGE SCALE GENOMIC DNA]</scope>
    <source>
        <strain evidence="1">Cfa_2016G</strain>
        <tissue evidence="1">Leaf</tissue>
    </source>
</reference>
<gene>
    <name evidence="1" type="ORF">FH972_022340</name>
</gene>
<evidence type="ECO:0000313" key="2">
    <source>
        <dbReference type="Proteomes" id="UP000327013"/>
    </source>
</evidence>
<keyword evidence="2" id="KW-1185">Reference proteome</keyword>
<sequence>MPRDHLRHPLQVKDPVLGSIRSFFWKAFRALNLGVKSVTVASFCAQNKIRCFISIYVLAPSYTRWIVNQASLTGDAHHECWEFLIVAF</sequence>
<dbReference type="EMBL" id="VIBQ01000012">
    <property type="protein sequence ID" value="KAB8342742.1"/>
    <property type="molecule type" value="Genomic_DNA"/>
</dbReference>
<comment type="caution">
    <text evidence="1">The sequence shown here is derived from an EMBL/GenBank/DDBJ whole genome shotgun (WGS) entry which is preliminary data.</text>
</comment>
<protein>
    <submittedName>
        <fullName evidence="1">Uncharacterized protein</fullName>
    </submittedName>
</protein>
<evidence type="ECO:0000313" key="1">
    <source>
        <dbReference type="EMBL" id="KAB8342742.1"/>
    </source>
</evidence>
<name>A0A5N6KSB0_9ROSI</name>